<proteinExistence type="predicted"/>
<dbReference type="SMART" id="SM00895">
    <property type="entry name" value="FCD"/>
    <property type="match status" value="1"/>
</dbReference>
<comment type="caution">
    <text evidence="6">The sequence shown here is derived from an EMBL/GenBank/DDBJ whole genome shotgun (WGS) entry which is preliminary data.</text>
</comment>
<dbReference type="Gene3D" id="1.20.120.530">
    <property type="entry name" value="GntR ligand-binding domain-like"/>
    <property type="match status" value="1"/>
</dbReference>
<protein>
    <submittedName>
        <fullName evidence="6">GntR family transcriptional regulator</fullName>
    </submittedName>
</protein>
<keyword evidence="3" id="KW-0804">Transcription</keyword>
<dbReference type="PANTHER" id="PTHR43537:SF49">
    <property type="entry name" value="TRANSCRIPTIONAL REGULATORY PROTEIN"/>
    <property type="match status" value="1"/>
</dbReference>
<dbReference type="Proteomes" id="UP000319212">
    <property type="component" value="Unassembled WGS sequence"/>
</dbReference>
<dbReference type="InterPro" id="IPR036388">
    <property type="entry name" value="WH-like_DNA-bd_sf"/>
</dbReference>
<dbReference type="OrthoDB" id="5343379at2"/>
<evidence type="ECO:0000256" key="3">
    <source>
        <dbReference type="ARBA" id="ARBA00023163"/>
    </source>
</evidence>
<dbReference type="CDD" id="cd07377">
    <property type="entry name" value="WHTH_GntR"/>
    <property type="match status" value="1"/>
</dbReference>
<dbReference type="PANTHER" id="PTHR43537">
    <property type="entry name" value="TRANSCRIPTIONAL REGULATOR, GNTR FAMILY"/>
    <property type="match status" value="1"/>
</dbReference>
<evidence type="ECO:0000313" key="6">
    <source>
        <dbReference type="EMBL" id="TPG27465.1"/>
    </source>
</evidence>
<evidence type="ECO:0000259" key="5">
    <source>
        <dbReference type="PROSITE" id="PS50949"/>
    </source>
</evidence>
<name>A0A502DPX6_9BURK</name>
<reference evidence="6 7" key="1">
    <citation type="journal article" date="2019" name="Environ. Microbiol.">
        <title>Species interactions and distinct microbial communities in high Arctic permafrost affected cryosols are associated with the CH4 and CO2 gas fluxes.</title>
        <authorList>
            <person name="Altshuler I."/>
            <person name="Hamel J."/>
            <person name="Turney S."/>
            <person name="Magnuson E."/>
            <person name="Levesque R."/>
            <person name="Greer C."/>
            <person name="Whyte L.G."/>
        </authorList>
    </citation>
    <scope>NUCLEOTIDE SEQUENCE [LARGE SCALE GENOMIC DNA]</scope>
    <source>
        <strain evidence="6 7">S06.C</strain>
    </source>
</reference>
<dbReference type="EMBL" id="RCZI01000003">
    <property type="protein sequence ID" value="TPG27465.1"/>
    <property type="molecule type" value="Genomic_DNA"/>
</dbReference>
<evidence type="ECO:0000256" key="1">
    <source>
        <dbReference type="ARBA" id="ARBA00023015"/>
    </source>
</evidence>
<dbReference type="InterPro" id="IPR011711">
    <property type="entry name" value="GntR_C"/>
</dbReference>
<dbReference type="Gene3D" id="1.10.10.10">
    <property type="entry name" value="Winged helix-like DNA-binding domain superfamily/Winged helix DNA-binding domain"/>
    <property type="match status" value="1"/>
</dbReference>
<feature type="region of interest" description="Disordered" evidence="4">
    <location>
        <begin position="15"/>
        <end position="34"/>
    </location>
</feature>
<dbReference type="SUPFAM" id="SSF48008">
    <property type="entry name" value="GntR ligand-binding domain-like"/>
    <property type="match status" value="1"/>
</dbReference>
<evidence type="ECO:0000313" key="7">
    <source>
        <dbReference type="Proteomes" id="UP000319212"/>
    </source>
</evidence>
<dbReference type="SUPFAM" id="SSF46785">
    <property type="entry name" value="Winged helix' DNA-binding domain"/>
    <property type="match status" value="1"/>
</dbReference>
<dbReference type="Pfam" id="PF07729">
    <property type="entry name" value="FCD"/>
    <property type="match status" value="1"/>
</dbReference>
<feature type="domain" description="HTH gntR-type" evidence="5">
    <location>
        <begin position="34"/>
        <end position="101"/>
    </location>
</feature>
<dbReference type="InterPro" id="IPR036390">
    <property type="entry name" value="WH_DNA-bd_sf"/>
</dbReference>
<sequence length="253" mass="27433">MIRPTAGAICKAPTNIPMERSDMPAPASTADAMTSQPERIRAALLSAIEGGTLQPGDAVDEKELADRFGVSRTPVREALLTLAAQHLVRIVPRSGIHVHAPAPSELIGMLEALSEVEAVVARLCALRMDPKQRERMRRLADATRKAAARGDRHAYEAANEGFHDTLYEGCGNEIVVEQVRQLRLRLAAFRRRVRDQPGRLQSAAAEHDAVVAGIVDNDPERAAQAMREHIIAKGRAFADLLWVPANGGGAGRR</sequence>
<accession>A0A502DPX6</accession>
<dbReference type="AlphaFoldDB" id="A0A502DPX6"/>
<dbReference type="GO" id="GO:0003700">
    <property type="term" value="F:DNA-binding transcription factor activity"/>
    <property type="evidence" value="ECO:0007669"/>
    <property type="project" value="InterPro"/>
</dbReference>
<organism evidence="6 7">
    <name type="scientific">Variovorax guangxiensis</name>
    <dbReference type="NCBI Taxonomy" id="1775474"/>
    <lineage>
        <taxon>Bacteria</taxon>
        <taxon>Pseudomonadati</taxon>
        <taxon>Pseudomonadota</taxon>
        <taxon>Betaproteobacteria</taxon>
        <taxon>Burkholderiales</taxon>
        <taxon>Comamonadaceae</taxon>
        <taxon>Variovorax</taxon>
    </lineage>
</organism>
<evidence type="ECO:0000256" key="2">
    <source>
        <dbReference type="ARBA" id="ARBA00023125"/>
    </source>
</evidence>
<keyword evidence="1" id="KW-0805">Transcription regulation</keyword>
<dbReference type="GO" id="GO:0003677">
    <property type="term" value="F:DNA binding"/>
    <property type="evidence" value="ECO:0007669"/>
    <property type="project" value="UniProtKB-KW"/>
</dbReference>
<dbReference type="Pfam" id="PF00392">
    <property type="entry name" value="GntR"/>
    <property type="match status" value="1"/>
</dbReference>
<dbReference type="InterPro" id="IPR000524">
    <property type="entry name" value="Tscrpt_reg_HTH_GntR"/>
</dbReference>
<dbReference type="SMART" id="SM00345">
    <property type="entry name" value="HTH_GNTR"/>
    <property type="match status" value="1"/>
</dbReference>
<dbReference type="PROSITE" id="PS50949">
    <property type="entry name" value="HTH_GNTR"/>
    <property type="match status" value="1"/>
</dbReference>
<evidence type="ECO:0000256" key="4">
    <source>
        <dbReference type="SAM" id="MobiDB-lite"/>
    </source>
</evidence>
<dbReference type="InterPro" id="IPR008920">
    <property type="entry name" value="TF_FadR/GntR_C"/>
</dbReference>
<dbReference type="PRINTS" id="PR00035">
    <property type="entry name" value="HTHGNTR"/>
</dbReference>
<gene>
    <name evidence="6" type="ORF">EAH82_11815</name>
</gene>
<keyword evidence="2" id="KW-0238">DNA-binding</keyword>